<dbReference type="Gene3D" id="3.40.50.300">
    <property type="entry name" value="P-loop containing nucleotide triphosphate hydrolases"/>
    <property type="match status" value="1"/>
</dbReference>
<dbReference type="PANTHER" id="PTHR43384:SF11">
    <property type="entry name" value="SEPTUM SITE DETERMINING PROTEIN"/>
    <property type="match status" value="1"/>
</dbReference>
<dbReference type="GO" id="GO:0005829">
    <property type="term" value="C:cytosol"/>
    <property type="evidence" value="ECO:0007669"/>
    <property type="project" value="TreeGrafter"/>
</dbReference>
<dbReference type="SUPFAM" id="SSF52172">
    <property type="entry name" value="CheY-like"/>
    <property type="match status" value="1"/>
</dbReference>
<dbReference type="InterPro" id="IPR011006">
    <property type="entry name" value="CheY-like_superfamily"/>
</dbReference>
<keyword evidence="2" id="KW-0347">Helicase</keyword>
<proteinExistence type="predicted"/>
<organism evidence="2 3">
    <name type="scientific">Actinoalloteichus fjordicus</name>
    <dbReference type="NCBI Taxonomy" id="1612552"/>
    <lineage>
        <taxon>Bacteria</taxon>
        <taxon>Bacillati</taxon>
        <taxon>Actinomycetota</taxon>
        <taxon>Actinomycetes</taxon>
        <taxon>Pseudonocardiales</taxon>
        <taxon>Pseudonocardiaceae</taxon>
        <taxon>Actinoalloteichus</taxon>
    </lineage>
</organism>
<dbReference type="NCBIfam" id="TIGR03815">
    <property type="entry name" value="CpaE_hom_Actino"/>
    <property type="match status" value="1"/>
</dbReference>
<dbReference type="GO" id="GO:0051782">
    <property type="term" value="P:negative regulation of cell division"/>
    <property type="evidence" value="ECO:0007669"/>
    <property type="project" value="TreeGrafter"/>
</dbReference>
<dbReference type="EMBL" id="CP016076">
    <property type="protein sequence ID" value="APU12367.1"/>
    <property type="molecule type" value="Genomic_DNA"/>
</dbReference>
<protein>
    <submittedName>
        <fullName evidence="2">Helicase/secretion neighborhood CpaE-like protein</fullName>
    </submittedName>
</protein>
<reference evidence="3" key="1">
    <citation type="submission" date="2016-06" db="EMBL/GenBank/DDBJ databases">
        <title>Complete genome sequence of Actinoalloteichus fjordicus DSM 46855 (=ADI127-17), type strain of the new species Actinoalloteichus fjordicus.</title>
        <authorList>
            <person name="Ruckert C."/>
            <person name="Nouioui I."/>
            <person name="Willmese J."/>
            <person name="van Wezel G."/>
            <person name="Klenk H.-P."/>
            <person name="Kalinowski J."/>
            <person name="Zotchev S.B."/>
        </authorList>
    </citation>
    <scope>NUCLEOTIDE SEQUENCE [LARGE SCALE GENOMIC DNA]</scope>
    <source>
        <strain evidence="3">ADI127-7</strain>
    </source>
</reference>
<dbReference type="GO" id="GO:0004386">
    <property type="term" value="F:helicase activity"/>
    <property type="evidence" value="ECO:0007669"/>
    <property type="project" value="UniProtKB-KW"/>
</dbReference>
<dbReference type="InterPro" id="IPR059050">
    <property type="entry name" value="Rv3660c_N"/>
</dbReference>
<sequence>MQNDRVLVLSRDGELLDELLRMAAAAGCEVQRLPDAVAARAPWKAASLVVLDAMSVIEVASAGLPRRAGVVVVCVTPPAEEVWHAAVALGACAVHLVPRDEERIVAAFADAVERPGRRGTVLAVLGGRGGAGASVFAAALARASAGRSERVLLVDGDPVGGGLDLLLGAEERTGLRWSGLGAVGGRLAAATLRAALPSQEIGDGAVTVLSCDRTDGGEPTAEGVEAVVTTACRSGDTVVCDLPRSLPAHAITALTRADLAVIVVPAEVRACASAAALLARLRIHDPPLRLVVRGPSPGGLTSADVQRALGVPVAAAMRPEPGLAAALEHGGLRLRADGPLAKSAATVLDLVRQNDTRGAA</sequence>
<accession>A0AAC9PPY1</accession>
<dbReference type="RefSeq" id="WP_075763712.1">
    <property type="nucleotide sequence ID" value="NZ_CP016076.1"/>
</dbReference>
<keyword evidence="3" id="KW-1185">Reference proteome</keyword>
<dbReference type="KEGG" id="acad:UA74_01390"/>
<dbReference type="InterPro" id="IPR017746">
    <property type="entry name" value="Cellulose_synthase_operon_BcsQ"/>
</dbReference>
<evidence type="ECO:0000313" key="2">
    <source>
        <dbReference type="EMBL" id="APU12367.1"/>
    </source>
</evidence>
<dbReference type="GO" id="GO:0009898">
    <property type="term" value="C:cytoplasmic side of plasma membrane"/>
    <property type="evidence" value="ECO:0007669"/>
    <property type="project" value="TreeGrafter"/>
</dbReference>
<dbReference type="Proteomes" id="UP000185511">
    <property type="component" value="Chromosome"/>
</dbReference>
<feature type="domain" description="Rv3660c-like CheY-like N-terminal" evidence="1">
    <location>
        <begin position="11"/>
        <end position="117"/>
    </location>
</feature>
<keyword evidence="2" id="KW-0378">Hydrolase</keyword>
<name>A0AAC9PPY1_9PSEU</name>
<dbReference type="GO" id="GO:0005524">
    <property type="term" value="F:ATP binding"/>
    <property type="evidence" value="ECO:0007669"/>
    <property type="project" value="TreeGrafter"/>
</dbReference>
<dbReference type="PANTHER" id="PTHR43384">
    <property type="entry name" value="SEPTUM SITE-DETERMINING PROTEIN MIND HOMOLOG, CHLOROPLASTIC-RELATED"/>
    <property type="match status" value="1"/>
</dbReference>
<dbReference type="GO" id="GO:0016887">
    <property type="term" value="F:ATP hydrolysis activity"/>
    <property type="evidence" value="ECO:0007669"/>
    <property type="project" value="TreeGrafter"/>
</dbReference>
<dbReference type="InterPro" id="IPR050625">
    <property type="entry name" value="ParA/MinD_ATPase"/>
</dbReference>
<evidence type="ECO:0000259" key="1">
    <source>
        <dbReference type="Pfam" id="PF26563"/>
    </source>
</evidence>
<dbReference type="InterPro" id="IPR022521">
    <property type="entry name" value="Rv3660c"/>
</dbReference>
<dbReference type="Pfam" id="PF06564">
    <property type="entry name" value="CBP_BcsQ"/>
    <property type="match status" value="1"/>
</dbReference>
<keyword evidence="2" id="KW-0547">Nucleotide-binding</keyword>
<dbReference type="Pfam" id="PF26563">
    <property type="entry name" value="Rv3660c_N"/>
    <property type="match status" value="1"/>
</dbReference>
<keyword evidence="2" id="KW-0067">ATP-binding</keyword>
<evidence type="ECO:0000313" key="3">
    <source>
        <dbReference type="Proteomes" id="UP000185511"/>
    </source>
</evidence>
<dbReference type="SUPFAM" id="SSF52540">
    <property type="entry name" value="P-loop containing nucleoside triphosphate hydrolases"/>
    <property type="match status" value="1"/>
</dbReference>
<gene>
    <name evidence="2" type="ORF">UA74_01390</name>
</gene>
<dbReference type="AlphaFoldDB" id="A0AAC9PPY1"/>
<dbReference type="InterPro" id="IPR027417">
    <property type="entry name" value="P-loop_NTPase"/>
</dbReference>